<dbReference type="PhylomeDB" id="A0A0G4G1A7"/>
<keyword evidence="2" id="KW-0472">Membrane</keyword>
<evidence type="ECO:0000256" key="2">
    <source>
        <dbReference type="SAM" id="Phobius"/>
    </source>
</evidence>
<reference evidence="3 4" key="1">
    <citation type="submission" date="2014-11" db="EMBL/GenBank/DDBJ databases">
        <authorList>
            <person name="Zhu J."/>
            <person name="Qi W."/>
            <person name="Song R."/>
        </authorList>
    </citation>
    <scope>NUCLEOTIDE SEQUENCE [LARGE SCALE GENOMIC DNA]</scope>
</reference>
<gene>
    <name evidence="3" type="ORF">Vbra_6127</name>
</gene>
<evidence type="ECO:0000313" key="3">
    <source>
        <dbReference type="EMBL" id="CEM21875.1"/>
    </source>
</evidence>
<proteinExistence type="predicted"/>
<feature type="transmembrane region" description="Helical" evidence="2">
    <location>
        <begin position="78"/>
        <end position="101"/>
    </location>
</feature>
<dbReference type="InParanoid" id="A0A0G4G1A7"/>
<name>A0A0G4G1A7_VITBC</name>
<evidence type="ECO:0000313" key="4">
    <source>
        <dbReference type="Proteomes" id="UP000041254"/>
    </source>
</evidence>
<keyword evidence="4" id="KW-1185">Reference proteome</keyword>
<sequence length="205" mass="22979">MASTYAAIEETQTSQYQLLRIRVLNEYLNMPHHERLPPPFNLIAVVVSEPLRYLASLISEQRREQSSLCRIAFWSMKAVYSTVDALLVAVAFTPVLIFKTLEDLPQKIREGDYCAVLCTPLLILLVPVGLLCQYADQTVSLFSSDNLSSDATETDSPWMADERREARGAFKDSIDKWIEAADHHDSTSPDIMAALRDPGSLDEDG</sequence>
<accession>A0A0G4G1A7</accession>
<feature type="region of interest" description="Disordered" evidence="1">
    <location>
        <begin position="182"/>
        <end position="205"/>
    </location>
</feature>
<dbReference type="EMBL" id="CDMY01000544">
    <property type="protein sequence ID" value="CEM21875.1"/>
    <property type="molecule type" value="Genomic_DNA"/>
</dbReference>
<feature type="transmembrane region" description="Helical" evidence="2">
    <location>
        <begin position="113"/>
        <end position="131"/>
    </location>
</feature>
<keyword evidence="2" id="KW-1133">Transmembrane helix</keyword>
<protein>
    <submittedName>
        <fullName evidence="3">Uncharacterized protein</fullName>
    </submittedName>
</protein>
<dbReference type="VEuPathDB" id="CryptoDB:Vbra_6127"/>
<dbReference type="AlphaFoldDB" id="A0A0G4G1A7"/>
<evidence type="ECO:0000256" key="1">
    <source>
        <dbReference type="SAM" id="MobiDB-lite"/>
    </source>
</evidence>
<keyword evidence="2" id="KW-0812">Transmembrane</keyword>
<organism evidence="3 4">
    <name type="scientific">Vitrella brassicaformis (strain CCMP3155)</name>
    <dbReference type="NCBI Taxonomy" id="1169540"/>
    <lineage>
        <taxon>Eukaryota</taxon>
        <taxon>Sar</taxon>
        <taxon>Alveolata</taxon>
        <taxon>Colpodellida</taxon>
        <taxon>Vitrellaceae</taxon>
        <taxon>Vitrella</taxon>
    </lineage>
</organism>
<dbReference type="Proteomes" id="UP000041254">
    <property type="component" value="Unassembled WGS sequence"/>
</dbReference>